<proteinExistence type="predicted"/>
<dbReference type="PROSITE" id="PS50883">
    <property type="entry name" value="EAL"/>
    <property type="match status" value="1"/>
</dbReference>
<feature type="domain" description="GGDEF" evidence="3">
    <location>
        <begin position="198"/>
        <end position="330"/>
    </location>
</feature>
<dbReference type="SMART" id="SM00065">
    <property type="entry name" value="GAF"/>
    <property type="match status" value="1"/>
</dbReference>
<evidence type="ECO:0000313" key="4">
    <source>
        <dbReference type="EMBL" id="MFC5499966.1"/>
    </source>
</evidence>
<sequence>MELMAHIAPPLPPDEADRLVALEELAILDTEPEKEFDRLVQLATTICQAPIGAIAFIDSQRQWFKARVGVDVTATPRDLAFCAYTIAEPEHMLEVQDAETDPRFVTNLFGPDFPPVRFYAGYPLQTREGSAVGTLFVMDTVPRTLTATQREALAKLAHTVSTQLTMRRELRVATQSDRLTGLPNWFHFESQFERSKAAHSVLVLVRLKTVGQITSAHGFRTADAMIKQTALRLRSCLREDAFVGRIKRGLFVMYFPGLDPAEFRKSVAGTLSACLCEPYNIESLALVCPVHIGVAVHPEDGAKLDDLVTAADSALQVAIERDEPYMFFDKTVDNQLSRHYRLEPQLRRGLRLNEFVNYYQPKIDLATGNIAGVEALIRWIHPERGLVPPMDFVPALELTGLIAEAGGQVIQRAIADWWKWRAAGLDAPRIAVNVAAEQLRGNNFVSSLQAALAAVDGNPAALSIEVTESILITNMERAIEILSEVRSLGIPVAIDDFGTGYSSLAYLVTLPIDELKVDRAFIRKITTDPAYYGIVQTCITLAHSLKLKVVAEGVETEEQAQALRDLECDQAQGFLYSKPVSADDLARMLPPLARAPAADRPSELEVVRNLGDPGPGA</sequence>
<evidence type="ECO:0000256" key="1">
    <source>
        <dbReference type="SAM" id="MobiDB-lite"/>
    </source>
</evidence>
<protein>
    <submittedName>
        <fullName evidence="4">Bifunctional diguanylate cyclase/phosphodiesterase</fullName>
    </submittedName>
</protein>
<dbReference type="InterPro" id="IPR001633">
    <property type="entry name" value="EAL_dom"/>
</dbReference>
<dbReference type="InterPro" id="IPR000160">
    <property type="entry name" value="GGDEF_dom"/>
</dbReference>
<dbReference type="InterPro" id="IPR035919">
    <property type="entry name" value="EAL_sf"/>
</dbReference>
<dbReference type="Pfam" id="PF00990">
    <property type="entry name" value="GGDEF"/>
    <property type="match status" value="1"/>
</dbReference>
<comment type="caution">
    <text evidence="4">The sequence shown here is derived from an EMBL/GenBank/DDBJ whole genome shotgun (WGS) entry which is preliminary data.</text>
</comment>
<dbReference type="SMART" id="SM00267">
    <property type="entry name" value="GGDEF"/>
    <property type="match status" value="1"/>
</dbReference>
<feature type="domain" description="EAL" evidence="2">
    <location>
        <begin position="339"/>
        <end position="593"/>
    </location>
</feature>
<organism evidence="4 5">
    <name type="scientific">Caenimonas terrae</name>
    <dbReference type="NCBI Taxonomy" id="696074"/>
    <lineage>
        <taxon>Bacteria</taxon>
        <taxon>Pseudomonadati</taxon>
        <taxon>Pseudomonadota</taxon>
        <taxon>Betaproteobacteria</taxon>
        <taxon>Burkholderiales</taxon>
        <taxon>Comamonadaceae</taxon>
        <taxon>Caenimonas</taxon>
    </lineage>
</organism>
<dbReference type="SUPFAM" id="SSF141868">
    <property type="entry name" value="EAL domain-like"/>
    <property type="match status" value="1"/>
</dbReference>
<dbReference type="Gene3D" id="3.30.70.270">
    <property type="match status" value="1"/>
</dbReference>
<evidence type="ECO:0000259" key="2">
    <source>
        <dbReference type="PROSITE" id="PS50883"/>
    </source>
</evidence>
<dbReference type="PROSITE" id="PS50887">
    <property type="entry name" value="GGDEF"/>
    <property type="match status" value="1"/>
</dbReference>
<dbReference type="InterPro" id="IPR003018">
    <property type="entry name" value="GAF"/>
</dbReference>
<dbReference type="EMBL" id="JBHSMF010000010">
    <property type="protein sequence ID" value="MFC5499966.1"/>
    <property type="molecule type" value="Genomic_DNA"/>
</dbReference>
<reference evidence="5" key="1">
    <citation type="journal article" date="2019" name="Int. J. Syst. Evol. Microbiol.">
        <title>The Global Catalogue of Microorganisms (GCM) 10K type strain sequencing project: providing services to taxonomists for standard genome sequencing and annotation.</title>
        <authorList>
            <consortium name="The Broad Institute Genomics Platform"/>
            <consortium name="The Broad Institute Genome Sequencing Center for Infectious Disease"/>
            <person name="Wu L."/>
            <person name="Ma J."/>
        </authorList>
    </citation>
    <scope>NUCLEOTIDE SEQUENCE [LARGE SCALE GENOMIC DNA]</scope>
    <source>
        <strain evidence="5">CCUG 57401</strain>
    </source>
</reference>
<evidence type="ECO:0000313" key="5">
    <source>
        <dbReference type="Proteomes" id="UP001596037"/>
    </source>
</evidence>
<dbReference type="Proteomes" id="UP001596037">
    <property type="component" value="Unassembled WGS sequence"/>
</dbReference>
<dbReference type="Gene3D" id="3.20.20.450">
    <property type="entry name" value="EAL domain"/>
    <property type="match status" value="1"/>
</dbReference>
<evidence type="ECO:0000259" key="3">
    <source>
        <dbReference type="PROSITE" id="PS50887"/>
    </source>
</evidence>
<dbReference type="PANTHER" id="PTHR33121">
    <property type="entry name" value="CYCLIC DI-GMP PHOSPHODIESTERASE PDEF"/>
    <property type="match status" value="1"/>
</dbReference>
<keyword evidence="5" id="KW-1185">Reference proteome</keyword>
<dbReference type="InterPro" id="IPR029787">
    <property type="entry name" value="Nucleotide_cyclase"/>
</dbReference>
<dbReference type="InterPro" id="IPR043128">
    <property type="entry name" value="Rev_trsase/Diguanyl_cyclase"/>
</dbReference>
<gene>
    <name evidence="4" type="ORF">ACFPOE_20660</name>
</gene>
<feature type="region of interest" description="Disordered" evidence="1">
    <location>
        <begin position="596"/>
        <end position="617"/>
    </location>
</feature>
<dbReference type="RefSeq" id="WP_376852213.1">
    <property type="nucleotide sequence ID" value="NZ_JBHSMF010000010.1"/>
</dbReference>
<dbReference type="CDD" id="cd01949">
    <property type="entry name" value="GGDEF"/>
    <property type="match status" value="1"/>
</dbReference>
<dbReference type="PANTHER" id="PTHR33121:SF79">
    <property type="entry name" value="CYCLIC DI-GMP PHOSPHODIESTERASE PDED-RELATED"/>
    <property type="match status" value="1"/>
</dbReference>
<dbReference type="Pfam" id="PF00563">
    <property type="entry name" value="EAL"/>
    <property type="match status" value="1"/>
</dbReference>
<name>A0ABW0NH96_9BURK</name>
<dbReference type="SUPFAM" id="SSF55073">
    <property type="entry name" value="Nucleotide cyclase"/>
    <property type="match status" value="1"/>
</dbReference>
<dbReference type="InterPro" id="IPR050706">
    <property type="entry name" value="Cyclic-di-GMP_PDE-like"/>
</dbReference>
<dbReference type="InterPro" id="IPR029016">
    <property type="entry name" value="GAF-like_dom_sf"/>
</dbReference>
<dbReference type="SMART" id="SM00052">
    <property type="entry name" value="EAL"/>
    <property type="match status" value="1"/>
</dbReference>
<dbReference type="Gene3D" id="3.30.450.40">
    <property type="match status" value="1"/>
</dbReference>
<accession>A0ABW0NH96</accession>
<dbReference type="CDD" id="cd01948">
    <property type="entry name" value="EAL"/>
    <property type="match status" value="1"/>
</dbReference>
<dbReference type="SUPFAM" id="SSF55781">
    <property type="entry name" value="GAF domain-like"/>
    <property type="match status" value="1"/>
</dbReference>